<protein>
    <submittedName>
        <fullName evidence="2">Uncharacterized protein</fullName>
    </submittedName>
</protein>
<dbReference type="EMBL" id="ML122277">
    <property type="protein sequence ID" value="RPD58000.1"/>
    <property type="molecule type" value="Genomic_DNA"/>
</dbReference>
<dbReference type="OrthoDB" id="543373at2759"/>
<keyword evidence="3" id="KW-1185">Reference proteome</keyword>
<keyword evidence="1" id="KW-1133">Transmembrane helix</keyword>
<keyword evidence="1" id="KW-0472">Membrane</keyword>
<dbReference type="STRING" id="1328759.A0A5C2S3D8"/>
<gene>
    <name evidence="2" type="ORF">L227DRAFT_194370</name>
</gene>
<accession>A0A5C2S3D8</accession>
<evidence type="ECO:0000256" key="1">
    <source>
        <dbReference type="SAM" id="Phobius"/>
    </source>
</evidence>
<dbReference type="AlphaFoldDB" id="A0A5C2S3D8"/>
<name>A0A5C2S3D8_9APHY</name>
<sequence length="213" mass="23202">MLYAQQVTSKQPKRYVQEQVITTLAIVADASEATFAKVRFPVCAQDGNRDGDADACGGRHSTMRRSCRCCSTSISVNAMECAGLIGAFGFGTAGVVHVLIALQRLRTARPLGGDASSCTSLERRVARVARCSTQRASSVIRIIRGVEDKCPARVDRTRRERERHRGCAGCQWKPEHIHGKRLPGVRPLGDMVPETVVLRSVGAFRDVLDEGGH</sequence>
<evidence type="ECO:0000313" key="2">
    <source>
        <dbReference type="EMBL" id="RPD58000.1"/>
    </source>
</evidence>
<organism evidence="2 3">
    <name type="scientific">Lentinus tigrinus ALCF2SS1-6</name>
    <dbReference type="NCBI Taxonomy" id="1328759"/>
    <lineage>
        <taxon>Eukaryota</taxon>
        <taxon>Fungi</taxon>
        <taxon>Dikarya</taxon>
        <taxon>Basidiomycota</taxon>
        <taxon>Agaricomycotina</taxon>
        <taxon>Agaricomycetes</taxon>
        <taxon>Polyporales</taxon>
        <taxon>Polyporaceae</taxon>
        <taxon>Lentinus</taxon>
    </lineage>
</organism>
<proteinExistence type="predicted"/>
<reference evidence="2" key="1">
    <citation type="journal article" date="2018" name="Genome Biol. Evol.">
        <title>Genomics and development of Lentinus tigrinus, a white-rot wood-decaying mushroom with dimorphic fruiting bodies.</title>
        <authorList>
            <person name="Wu B."/>
            <person name="Xu Z."/>
            <person name="Knudson A."/>
            <person name="Carlson A."/>
            <person name="Chen N."/>
            <person name="Kovaka S."/>
            <person name="LaButti K."/>
            <person name="Lipzen A."/>
            <person name="Pennachio C."/>
            <person name="Riley R."/>
            <person name="Schakwitz W."/>
            <person name="Umezawa K."/>
            <person name="Ohm R.A."/>
            <person name="Grigoriev I.V."/>
            <person name="Nagy L.G."/>
            <person name="Gibbons J."/>
            <person name="Hibbett D."/>
        </authorList>
    </citation>
    <scope>NUCLEOTIDE SEQUENCE [LARGE SCALE GENOMIC DNA]</scope>
    <source>
        <strain evidence="2">ALCF2SS1-6</strain>
    </source>
</reference>
<keyword evidence="1" id="KW-0812">Transmembrane</keyword>
<dbReference type="Proteomes" id="UP000313359">
    <property type="component" value="Unassembled WGS sequence"/>
</dbReference>
<evidence type="ECO:0000313" key="3">
    <source>
        <dbReference type="Proteomes" id="UP000313359"/>
    </source>
</evidence>
<feature type="transmembrane region" description="Helical" evidence="1">
    <location>
        <begin position="82"/>
        <end position="102"/>
    </location>
</feature>